<evidence type="ECO:0000313" key="4">
    <source>
        <dbReference type="Proteomes" id="UP000002588"/>
    </source>
</evidence>
<dbReference type="GO" id="GO:0015297">
    <property type="term" value="F:antiporter activity"/>
    <property type="evidence" value="ECO:0007669"/>
    <property type="project" value="InterPro"/>
</dbReference>
<dbReference type="eggNOG" id="COG0534">
    <property type="taxonomic scope" value="Bacteria"/>
</dbReference>
<evidence type="ECO:0000313" key="3">
    <source>
        <dbReference type="EMBL" id="CAL94683.1"/>
    </source>
</evidence>
<dbReference type="InterPro" id="IPR002528">
    <property type="entry name" value="MATE_fam"/>
</dbReference>
<dbReference type="GO" id="GO:0005886">
    <property type="term" value="C:plasma membrane"/>
    <property type="evidence" value="ECO:0007669"/>
    <property type="project" value="TreeGrafter"/>
</dbReference>
<dbReference type="Pfam" id="PF01554">
    <property type="entry name" value="MatE"/>
    <property type="match status" value="2"/>
</dbReference>
<dbReference type="GO" id="GO:0042910">
    <property type="term" value="F:xenobiotic transmembrane transporter activity"/>
    <property type="evidence" value="ECO:0007669"/>
    <property type="project" value="InterPro"/>
</dbReference>
<feature type="transmembrane region" description="Helical" evidence="2">
    <location>
        <begin position="64"/>
        <end position="84"/>
    </location>
</feature>
<dbReference type="STRING" id="62928.azo2066"/>
<gene>
    <name evidence="3" type="primary">norM</name>
    <name evidence="3" type="ordered locus">azo2066</name>
</gene>
<name>A1K778_AZOSB</name>
<keyword evidence="2" id="KW-0812">Transmembrane</keyword>
<dbReference type="PANTHER" id="PTHR43298:SF2">
    <property type="entry name" value="FMN_FAD EXPORTER YEEO-RELATED"/>
    <property type="match status" value="1"/>
</dbReference>
<keyword evidence="2" id="KW-0472">Membrane</keyword>
<evidence type="ECO:0000256" key="1">
    <source>
        <dbReference type="ARBA" id="ARBA00022448"/>
    </source>
</evidence>
<feature type="transmembrane region" description="Helical" evidence="2">
    <location>
        <begin position="358"/>
        <end position="377"/>
    </location>
</feature>
<dbReference type="EMBL" id="AM406670">
    <property type="protein sequence ID" value="CAL94683.1"/>
    <property type="molecule type" value="Genomic_DNA"/>
</dbReference>
<dbReference type="InterPro" id="IPR050222">
    <property type="entry name" value="MATE_MdtK"/>
</dbReference>
<dbReference type="CDD" id="cd13131">
    <property type="entry name" value="MATE_NorM_like"/>
    <property type="match status" value="1"/>
</dbReference>
<feature type="transmembrane region" description="Helical" evidence="2">
    <location>
        <begin position="324"/>
        <end position="346"/>
    </location>
</feature>
<dbReference type="HOGENOM" id="CLU_012893_6_0_4"/>
<accession>A1K778</accession>
<dbReference type="PANTHER" id="PTHR43298">
    <property type="entry name" value="MULTIDRUG RESISTANCE PROTEIN NORM-RELATED"/>
    <property type="match status" value="1"/>
</dbReference>
<feature type="transmembrane region" description="Helical" evidence="2">
    <location>
        <begin position="248"/>
        <end position="274"/>
    </location>
</feature>
<protein>
    <submittedName>
        <fullName evidence="3">Multidrug resistance protein</fullName>
    </submittedName>
</protein>
<feature type="transmembrane region" description="Helical" evidence="2">
    <location>
        <begin position="398"/>
        <end position="418"/>
    </location>
</feature>
<organism evidence="3 4">
    <name type="scientific">Azoarcus sp. (strain BH72)</name>
    <dbReference type="NCBI Taxonomy" id="418699"/>
    <lineage>
        <taxon>Bacteria</taxon>
        <taxon>Pseudomonadati</taxon>
        <taxon>Pseudomonadota</taxon>
        <taxon>Betaproteobacteria</taxon>
        <taxon>Rhodocyclales</taxon>
        <taxon>Zoogloeaceae</taxon>
        <taxon>Azoarcus</taxon>
    </lineage>
</organism>
<evidence type="ECO:0000256" key="2">
    <source>
        <dbReference type="SAM" id="Phobius"/>
    </source>
</evidence>
<feature type="transmembrane region" description="Helical" evidence="2">
    <location>
        <begin position="170"/>
        <end position="189"/>
    </location>
</feature>
<dbReference type="KEGG" id="azo:azo2066"/>
<feature type="transmembrane region" description="Helical" evidence="2">
    <location>
        <begin position="30"/>
        <end position="52"/>
    </location>
</feature>
<keyword evidence="1" id="KW-0813">Transport</keyword>
<dbReference type="AlphaFoldDB" id="A1K778"/>
<dbReference type="NCBIfam" id="TIGR00797">
    <property type="entry name" value="matE"/>
    <property type="match status" value="1"/>
</dbReference>
<feature type="transmembrane region" description="Helical" evidence="2">
    <location>
        <begin position="104"/>
        <end position="129"/>
    </location>
</feature>
<feature type="transmembrane region" description="Helical" evidence="2">
    <location>
        <begin position="209"/>
        <end position="227"/>
    </location>
</feature>
<sequence length="463" mass="48365">MIAPSGSLAATSTDSTLHIARRLLGHAWPVLIAQLLSMGMMVADTIIAGRYATSDLAAVAVGNGIYVSLVMLLVGVLQAVAPTVAHHVGAGATGELVPSLHQGFWLAILLAVPGTAILLSPGALLDLAAVPPPLAAKVGDYLRATAAGLPAVLLYRTFYAFANALGRPRVLMFISLATTCIHAPLAWALVSGAFGVPLGGTGCGVSTSVVAWIALGCGAIALARLRVFRKLRAFRSWTPPDPVRLWALLRLGFPIGLSTFIEITSFTLIALLIARLGPDWVAAHRVVANLAALAYMLPLSLATSALVLVGQAAGGLDWTRAARYAKVAIVLTCALSTLLGGVLWLARTPVLQLWSSDNAVRLAALSLLPYICLYQVFDAAQTVASHTLRAYKVTALPMVVHTLAFWGVGLGLGYWLAFHAGARSAEASVAAFWQAAVLATALAALLFLGLLRFVAGRSQRPGR</sequence>
<feature type="transmembrane region" description="Helical" evidence="2">
    <location>
        <begin position="286"/>
        <end position="312"/>
    </location>
</feature>
<dbReference type="Proteomes" id="UP000002588">
    <property type="component" value="Chromosome"/>
</dbReference>
<reference evidence="3 4" key="1">
    <citation type="journal article" date="2006" name="Nat. Biotechnol.">
        <title>Complete genome of the mutualistic, N2-fixing grass endophyte Azoarcus sp. strain BH72.</title>
        <authorList>
            <person name="Krause A."/>
            <person name="Ramakumar A."/>
            <person name="Bartels D."/>
            <person name="Battistoni F."/>
            <person name="Bekel T."/>
            <person name="Boch J."/>
            <person name="Boehm M."/>
            <person name="Friedrich F."/>
            <person name="Hurek T."/>
            <person name="Krause L."/>
            <person name="Linke B."/>
            <person name="McHardy A.C."/>
            <person name="Sarkar A."/>
            <person name="Schneiker S."/>
            <person name="Syed A.A."/>
            <person name="Thauer R."/>
            <person name="Vorhoelter F.-J."/>
            <person name="Weidner S."/>
            <person name="Puehler A."/>
            <person name="Reinhold-Hurek B."/>
            <person name="Kaiser O."/>
            <person name="Goesmann A."/>
        </authorList>
    </citation>
    <scope>NUCLEOTIDE SEQUENCE [LARGE SCALE GENOMIC DNA]</scope>
    <source>
        <strain evidence="3 4">BH72</strain>
    </source>
</reference>
<keyword evidence="4" id="KW-1185">Reference proteome</keyword>
<keyword evidence="2" id="KW-1133">Transmembrane helix</keyword>
<proteinExistence type="predicted"/>
<feature type="transmembrane region" description="Helical" evidence="2">
    <location>
        <begin position="430"/>
        <end position="455"/>
    </location>
</feature>